<evidence type="ECO:0000256" key="2">
    <source>
        <dbReference type="ARBA" id="ARBA00022723"/>
    </source>
</evidence>
<dbReference type="InterPro" id="IPR050182">
    <property type="entry name" value="Cytochrome_P450_fam2"/>
</dbReference>
<dbReference type="EMBL" id="CAJPEX010001763">
    <property type="protein sequence ID" value="CAG0919872.1"/>
    <property type="molecule type" value="Genomic_DNA"/>
</dbReference>
<comment type="similarity">
    <text evidence="1">Belongs to the cytochrome P450 family.</text>
</comment>
<dbReference type="GO" id="GO:0006082">
    <property type="term" value="P:organic acid metabolic process"/>
    <property type="evidence" value="ECO:0007669"/>
    <property type="project" value="TreeGrafter"/>
</dbReference>
<sequence>MAGAETTATTLRWTILYLISYPEVQAKLHQEIDKVVGKDRLPCQEDCNKMPYAEAVLWEIWRHVTVVPTAPGRLASQDIQLGGYIIPKVDSIFASQKS</sequence>
<dbReference type="PANTHER" id="PTHR24300">
    <property type="entry name" value="CYTOCHROME P450 508A4-RELATED"/>
    <property type="match status" value="1"/>
</dbReference>
<keyword evidence="6" id="KW-1185">Reference proteome</keyword>
<evidence type="ECO:0000256" key="3">
    <source>
        <dbReference type="ARBA" id="ARBA00023004"/>
    </source>
</evidence>
<dbReference type="InterPro" id="IPR001128">
    <property type="entry name" value="Cyt_P450"/>
</dbReference>
<dbReference type="SUPFAM" id="SSF48264">
    <property type="entry name" value="Cytochrome P450"/>
    <property type="match status" value="1"/>
</dbReference>
<keyword evidence="3" id="KW-0408">Iron</keyword>
<dbReference type="PANTHER" id="PTHR24300:SF375">
    <property type="entry name" value="CYTOCHROME P450 FAMILY"/>
    <property type="match status" value="1"/>
</dbReference>
<organism evidence="5">
    <name type="scientific">Notodromas monacha</name>
    <dbReference type="NCBI Taxonomy" id="399045"/>
    <lineage>
        <taxon>Eukaryota</taxon>
        <taxon>Metazoa</taxon>
        <taxon>Ecdysozoa</taxon>
        <taxon>Arthropoda</taxon>
        <taxon>Crustacea</taxon>
        <taxon>Oligostraca</taxon>
        <taxon>Ostracoda</taxon>
        <taxon>Podocopa</taxon>
        <taxon>Podocopida</taxon>
        <taxon>Cypridocopina</taxon>
        <taxon>Cypridoidea</taxon>
        <taxon>Cyprididae</taxon>
        <taxon>Notodromas</taxon>
    </lineage>
</organism>
<gene>
    <name evidence="5" type="ORF">NMOB1V02_LOCUS7388</name>
</gene>
<evidence type="ECO:0000313" key="5">
    <source>
        <dbReference type="EMBL" id="CAD7279720.1"/>
    </source>
</evidence>
<dbReference type="PRINTS" id="PR00385">
    <property type="entry name" value="P450"/>
</dbReference>
<dbReference type="EMBL" id="OA883800">
    <property type="protein sequence ID" value="CAD7279720.1"/>
    <property type="molecule type" value="Genomic_DNA"/>
</dbReference>
<evidence type="ECO:0000313" key="6">
    <source>
        <dbReference type="Proteomes" id="UP000678499"/>
    </source>
</evidence>
<dbReference type="InterPro" id="IPR002401">
    <property type="entry name" value="Cyt_P450_E_grp-I"/>
</dbReference>
<dbReference type="Pfam" id="PF00067">
    <property type="entry name" value="p450"/>
    <property type="match status" value="1"/>
</dbReference>
<dbReference type="InterPro" id="IPR036396">
    <property type="entry name" value="Cyt_P450_sf"/>
</dbReference>
<reference evidence="5" key="1">
    <citation type="submission" date="2020-11" db="EMBL/GenBank/DDBJ databases">
        <authorList>
            <person name="Tran Van P."/>
        </authorList>
    </citation>
    <scope>NUCLEOTIDE SEQUENCE</scope>
</reference>
<proteinExistence type="inferred from homology"/>
<evidence type="ECO:0000256" key="1">
    <source>
        <dbReference type="ARBA" id="ARBA00010617"/>
    </source>
</evidence>
<protein>
    <submittedName>
        <fullName evidence="5">Uncharacterized protein</fullName>
    </submittedName>
</protein>
<name>A0A7R9BSB4_9CRUS</name>
<dbReference type="OrthoDB" id="6371708at2759"/>
<dbReference type="AlphaFoldDB" id="A0A7R9BSB4"/>
<keyword evidence="4" id="KW-0560">Oxidoreductase</keyword>
<dbReference type="GO" id="GO:0006805">
    <property type="term" value="P:xenobiotic metabolic process"/>
    <property type="evidence" value="ECO:0007669"/>
    <property type="project" value="TreeGrafter"/>
</dbReference>
<dbReference type="Gene3D" id="1.10.630.10">
    <property type="entry name" value="Cytochrome P450"/>
    <property type="match status" value="1"/>
</dbReference>
<dbReference type="GO" id="GO:0016712">
    <property type="term" value="F:oxidoreductase activity, acting on paired donors, with incorporation or reduction of molecular oxygen, reduced flavin or flavoprotein as one donor, and incorporation of one atom of oxygen"/>
    <property type="evidence" value="ECO:0007669"/>
    <property type="project" value="TreeGrafter"/>
</dbReference>
<keyword evidence="4" id="KW-0503">Monooxygenase</keyword>
<dbReference type="Proteomes" id="UP000678499">
    <property type="component" value="Unassembled WGS sequence"/>
</dbReference>
<evidence type="ECO:0000256" key="4">
    <source>
        <dbReference type="ARBA" id="ARBA00023033"/>
    </source>
</evidence>
<dbReference type="GO" id="GO:0005737">
    <property type="term" value="C:cytoplasm"/>
    <property type="evidence" value="ECO:0007669"/>
    <property type="project" value="TreeGrafter"/>
</dbReference>
<keyword evidence="2" id="KW-0479">Metal-binding</keyword>
<dbReference type="GO" id="GO:0005506">
    <property type="term" value="F:iron ion binding"/>
    <property type="evidence" value="ECO:0007669"/>
    <property type="project" value="InterPro"/>
</dbReference>
<accession>A0A7R9BSB4</accession>
<dbReference type="GO" id="GO:0020037">
    <property type="term" value="F:heme binding"/>
    <property type="evidence" value="ECO:0007669"/>
    <property type="project" value="InterPro"/>
</dbReference>
<dbReference type="PRINTS" id="PR00463">
    <property type="entry name" value="EP450I"/>
</dbReference>